<protein>
    <submittedName>
        <fullName evidence="1">Uncharacterized protein</fullName>
    </submittedName>
</protein>
<evidence type="ECO:0000313" key="2">
    <source>
        <dbReference type="Proteomes" id="UP000331127"/>
    </source>
</evidence>
<proteinExistence type="predicted"/>
<evidence type="ECO:0000313" key="1">
    <source>
        <dbReference type="EMBL" id="GES10155.1"/>
    </source>
</evidence>
<accession>A0A5M3WLK7</accession>
<organism evidence="1 2">
    <name type="scientific">Acrocarpospora macrocephala</name>
    <dbReference type="NCBI Taxonomy" id="150177"/>
    <lineage>
        <taxon>Bacteria</taxon>
        <taxon>Bacillati</taxon>
        <taxon>Actinomycetota</taxon>
        <taxon>Actinomycetes</taxon>
        <taxon>Streptosporangiales</taxon>
        <taxon>Streptosporangiaceae</taxon>
        <taxon>Acrocarpospora</taxon>
    </lineage>
</organism>
<keyword evidence="2" id="KW-1185">Reference proteome</keyword>
<dbReference type="AlphaFoldDB" id="A0A5M3WLK7"/>
<dbReference type="Proteomes" id="UP000331127">
    <property type="component" value="Unassembled WGS sequence"/>
</dbReference>
<sequence length="111" mass="12164">MPGCDHGRVVDVTLDGSDGSVVLVKLQTDTWELNIRAPVADLVRLRDIRQADWDSRRSLAVGTCAGSPVFWTVSKDQAAILIGHDDETWDMGISVPMGTVDEIVRLASERM</sequence>
<dbReference type="EMBL" id="BLAE01000019">
    <property type="protein sequence ID" value="GES10155.1"/>
    <property type="molecule type" value="Genomic_DNA"/>
</dbReference>
<gene>
    <name evidence="1" type="ORF">Amac_037520</name>
</gene>
<name>A0A5M3WLK7_9ACTN</name>
<reference evidence="1 2" key="1">
    <citation type="submission" date="2019-10" db="EMBL/GenBank/DDBJ databases">
        <title>Whole genome shotgun sequence of Acrocarpospora macrocephala NBRC 16266.</title>
        <authorList>
            <person name="Ichikawa N."/>
            <person name="Kimura A."/>
            <person name="Kitahashi Y."/>
            <person name="Komaki H."/>
            <person name="Oguchi A."/>
        </authorList>
    </citation>
    <scope>NUCLEOTIDE SEQUENCE [LARGE SCALE GENOMIC DNA]</scope>
    <source>
        <strain evidence="1 2">NBRC 16266</strain>
    </source>
</reference>
<comment type="caution">
    <text evidence="1">The sequence shown here is derived from an EMBL/GenBank/DDBJ whole genome shotgun (WGS) entry which is preliminary data.</text>
</comment>